<comment type="caution">
    <text evidence="3">The sequence shown here is derived from an EMBL/GenBank/DDBJ whole genome shotgun (WGS) entry which is preliminary data.</text>
</comment>
<name>A0A543HU26_9MICO</name>
<accession>A0A543HU26</accession>
<dbReference type="Proteomes" id="UP000316747">
    <property type="component" value="Unassembled WGS sequence"/>
</dbReference>
<dbReference type="RefSeq" id="WP_141843597.1">
    <property type="nucleotide sequence ID" value="NZ_VFPM01000002.1"/>
</dbReference>
<dbReference type="AlphaFoldDB" id="A0A543HU26"/>
<dbReference type="OrthoDB" id="4864740at2"/>
<proteinExistence type="predicted"/>
<sequence>MTDDPTRLPASGPDQPEDGGDRLRKALGAVDDLEPPRDDLFAQRALLRGRARTSRRRNALLGAAAAVVVVGAVGGAWVVGQQGTGSSTSAGSAMEERAVSGPAGADKGAATGSDNGAGPASTTLPTGIPTAPVLPSAPGGVPGAQDGSAWFTGPTTPQRAAFATVEPRLVTEFADVFAGAYAADDGTDHIVVTVTRTDPALEALVTSAMPAPGDVEFRTVTNSYAVKRAVLDQIVADAPQWRAQGVDITGVRIDARSDRVVVAAVEGLTPGVLARHYGPDLVSVEVAADTGTRPDGTPSTPQR</sequence>
<gene>
    <name evidence="3" type="ORF">FBY41_1775</name>
</gene>
<reference evidence="3 4" key="1">
    <citation type="submission" date="2019-06" db="EMBL/GenBank/DDBJ databases">
        <title>Genome sequencing of plant associated microbes to promote plant fitness in Sorghum bicolor and Oryza sativa.</title>
        <authorList>
            <person name="Coleman-Derr D."/>
        </authorList>
    </citation>
    <scope>NUCLEOTIDE SEQUENCE [LARGE SCALE GENOMIC DNA]</scope>
    <source>
        <strain evidence="3 4">KV-663</strain>
    </source>
</reference>
<keyword evidence="2" id="KW-0472">Membrane</keyword>
<feature type="compositionally biased region" description="Low complexity" evidence="1">
    <location>
        <begin position="83"/>
        <end position="93"/>
    </location>
</feature>
<keyword evidence="4" id="KW-1185">Reference proteome</keyword>
<evidence type="ECO:0000313" key="4">
    <source>
        <dbReference type="Proteomes" id="UP000316747"/>
    </source>
</evidence>
<feature type="region of interest" description="Disordered" evidence="1">
    <location>
        <begin position="83"/>
        <end position="155"/>
    </location>
</feature>
<evidence type="ECO:0000313" key="3">
    <source>
        <dbReference type="EMBL" id="TQM61759.1"/>
    </source>
</evidence>
<protein>
    <submittedName>
        <fullName evidence="3">Uncharacterized protein</fullName>
    </submittedName>
</protein>
<evidence type="ECO:0000256" key="2">
    <source>
        <dbReference type="SAM" id="Phobius"/>
    </source>
</evidence>
<evidence type="ECO:0000256" key="1">
    <source>
        <dbReference type="SAM" id="MobiDB-lite"/>
    </source>
</evidence>
<organism evidence="3 4">
    <name type="scientific">Humibacillus xanthopallidus</name>
    <dbReference type="NCBI Taxonomy" id="412689"/>
    <lineage>
        <taxon>Bacteria</taxon>
        <taxon>Bacillati</taxon>
        <taxon>Actinomycetota</taxon>
        <taxon>Actinomycetes</taxon>
        <taxon>Micrococcales</taxon>
        <taxon>Intrasporangiaceae</taxon>
        <taxon>Humibacillus</taxon>
    </lineage>
</organism>
<keyword evidence="2" id="KW-0812">Transmembrane</keyword>
<feature type="transmembrane region" description="Helical" evidence="2">
    <location>
        <begin position="58"/>
        <end position="79"/>
    </location>
</feature>
<keyword evidence="2" id="KW-1133">Transmembrane helix</keyword>
<dbReference type="EMBL" id="VFPM01000002">
    <property type="protein sequence ID" value="TQM61759.1"/>
    <property type="molecule type" value="Genomic_DNA"/>
</dbReference>
<feature type="region of interest" description="Disordered" evidence="1">
    <location>
        <begin position="1"/>
        <end position="22"/>
    </location>
</feature>